<reference evidence="10 11" key="1">
    <citation type="submission" date="2019-12" db="EMBL/GenBank/DDBJ databases">
        <authorList>
            <person name="Wolfe R."/>
            <person name="Danczak R."/>
            <person name="Wilkins M."/>
        </authorList>
    </citation>
    <scope>NUCLEOTIDE SEQUENCE [LARGE SCALE GENOMIC DNA]</scope>
    <source>
        <strain evidence="10">X2_MaxBin.013</strain>
    </source>
</reference>
<comment type="similarity">
    <text evidence="1 7 8">Belongs to the universal ribosomal protein uS13 family.</text>
</comment>
<evidence type="ECO:0000256" key="9">
    <source>
        <dbReference type="SAM" id="MobiDB-lite"/>
    </source>
</evidence>
<evidence type="ECO:0000256" key="6">
    <source>
        <dbReference type="ARBA" id="ARBA00035166"/>
    </source>
</evidence>
<dbReference type="FunFam" id="1.10.8.50:FF:000001">
    <property type="entry name" value="30S ribosomal protein S13"/>
    <property type="match status" value="1"/>
</dbReference>
<dbReference type="Pfam" id="PF00416">
    <property type="entry name" value="Ribosomal_S13"/>
    <property type="match status" value="1"/>
</dbReference>
<comment type="function">
    <text evidence="7">Located at the top of the head of the 30S subunit, it contacts several helices of the 16S rRNA. In the 70S ribosome it contacts the 23S rRNA (bridge B1a) and protein L5 of the 50S subunit (bridge B1b), connecting the 2 subunits; these bridges are implicated in subunit movement. Contacts the tRNAs in the A and P-sites.</text>
</comment>
<dbReference type="Proteomes" id="UP000488506">
    <property type="component" value="Unassembled WGS sequence"/>
</dbReference>
<comment type="caution">
    <text evidence="10">The sequence shown here is derived from an EMBL/GenBank/DDBJ whole genome shotgun (WGS) entry which is preliminary data.</text>
</comment>
<dbReference type="SUPFAM" id="SSF46946">
    <property type="entry name" value="S13-like H2TH domain"/>
    <property type="match status" value="1"/>
</dbReference>
<keyword evidence="7" id="KW-0820">tRNA-binding</keyword>
<dbReference type="AlphaFoldDB" id="A0A833NZZ6"/>
<dbReference type="GO" id="GO:0000049">
    <property type="term" value="F:tRNA binding"/>
    <property type="evidence" value="ECO:0007669"/>
    <property type="project" value="UniProtKB-UniRule"/>
</dbReference>
<dbReference type="Gene3D" id="1.10.8.50">
    <property type="match status" value="1"/>
</dbReference>
<protein>
    <recommendedName>
        <fullName evidence="6 7">Small ribosomal subunit protein uS13</fullName>
    </recommendedName>
</protein>
<dbReference type="InterPro" id="IPR010979">
    <property type="entry name" value="Ribosomal_uS13-like_H2TH"/>
</dbReference>
<dbReference type="InterPro" id="IPR001892">
    <property type="entry name" value="Ribosomal_uS13"/>
</dbReference>
<evidence type="ECO:0000256" key="5">
    <source>
        <dbReference type="ARBA" id="ARBA00023274"/>
    </source>
</evidence>
<dbReference type="PIRSF" id="PIRSF002134">
    <property type="entry name" value="Ribosomal_S13"/>
    <property type="match status" value="1"/>
</dbReference>
<feature type="region of interest" description="Disordered" evidence="9">
    <location>
        <begin position="88"/>
        <end position="126"/>
    </location>
</feature>
<evidence type="ECO:0000313" key="10">
    <source>
        <dbReference type="EMBL" id="KAF0134263.1"/>
    </source>
</evidence>
<dbReference type="GO" id="GO:0006412">
    <property type="term" value="P:translation"/>
    <property type="evidence" value="ECO:0007669"/>
    <property type="project" value="UniProtKB-UniRule"/>
</dbReference>
<evidence type="ECO:0000313" key="11">
    <source>
        <dbReference type="Proteomes" id="UP000488506"/>
    </source>
</evidence>
<dbReference type="PANTHER" id="PTHR10871">
    <property type="entry name" value="30S RIBOSOMAL PROTEIN S13/40S RIBOSOMAL PROTEIN S18"/>
    <property type="match status" value="1"/>
</dbReference>
<evidence type="ECO:0000256" key="7">
    <source>
        <dbReference type="HAMAP-Rule" id="MF_01315"/>
    </source>
</evidence>
<gene>
    <name evidence="7" type="primary">rpsM</name>
    <name evidence="10" type="ORF">FD145_775</name>
</gene>
<dbReference type="PANTHER" id="PTHR10871:SF1">
    <property type="entry name" value="SMALL RIBOSOMAL SUBUNIT PROTEIN US13M"/>
    <property type="match status" value="1"/>
</dbReference>
<evidence type="ECO:0000256" key="2">
    <source>
        <dbReference type="ARBA" id="ARBA00022730"/>
    </source>
</evidence>
<organism evidence="10 11">
    <name type="scientific">Candidatus Saganbacteria bacterium</name>
    <dbReference type="NCBI Taxonomy" id="2575572"/>
    <lineage>
        <taxon>Bacteria</taxon>
        <taxon>Bacillati</taxon>
        <taxon>Saganbacteria</taxon>
    </lineage>
</organism>
<accession>A0A833NZZ6</accession>
<dbReference type="EMBL" id="WPAF01000010">
    <property type="protein sequence ID" value="KAF0134263.1"/>
    <property type="molecule type" value="Genomic_DNA"/>
</dbReference>
<dbReference type="GO" id="GO:0003735">
    <property type="term" value="F:structural constituent of ribosome"/>
    <property type="evidence" value="ECO:0007669"/>
    <property type="project" value="InterPro"/>
</dbReference>
<evidence type="ECO:0000256" key="1">
    <source>
        <dbReference type="ARBA" id="ARBA00008080"/>
    </source>
</evidence>
<evidence type="ECO:0000256" key="3">
    <source>
        <dbReference type="ARBA" id="ARBA00022884"/>
    </source>
</evidence>
<feature type="compositionally biased region" description="Basic residues" evidence="9">
    <location>
        <begin position="88"/>
        <end position="115"/>
    </location>
</feature>
<keyword evidence="5 7" id="KW-0687">Ribonucleoprotein</keyword>
<dbReference type="InterPro" id="IPR019980">
    <property type="entry name" value="Ribosomal_uS13_bac-type"/>
</dbReference>
<name>A0A833NZZ6_UNCSA</name>
<proteinExistence type="inferred from homology"/>
<sequence length="126" mass="14172">MARIAGVDLPPQKRIVIGLTYVYGIGTSLSEKILMRTKINPSVKGKDLTETQILALREAIKDIKVEGDLRKDISTSIKRLTDIGSYRGMRHRKALPARGQRTRTNARTRRGKRKTVGSGRKKEEKT</sequence>
<dbReference type="GO" id="GO:0019843">
    <property type="term" value="F:rRNA binding"/>
    <property type="evidence" value="ECO:0007669"/>
    <property type="project" value="UniProtKB-UniRule"/>
</dbReference>
<dbReference type="GO" id="GO:0015935">
    <property type="term" value="C:small ribosomal subunit"/>
    <property type="evidence" value="ECO:0007669"/>
    <property type="project" value="TreeGrafter"/>
</dbReference>
<dbReference type="Gene3D" id="4.10.910.10">
    <property type="entry name" value="30s ribosomal protein s13, domain 2"/>
    <property type="match status" value="1"/>
</dbReference>
<evidence type="ECO:0000256" key="8">
    <source>
        <dbReference type="RuleBase" id="RU003830"/>
    </source>
</evidence>
<keyword evidence="3 7" id="KW-0694">RNA-binding</keyword>
<keyword evidence="4 7" id="KW-0689">Ribosomal protein</keyword>
<dbReference type="GO" id="GO:0005829">
    <property type="term" value="C:cytosol"/>
    <property type="evidence" value="ECO:0007669"/>
    <property type="project" value="TreeGrafter"/>
</dbReference>
<dbReference type="HAMAP" id="MF_01315">
    <property type="entry name" value="Ribosomal_uS13"/>
    <property type="match status" value="1"/>
</dbReference>
<dbReference type="PROSITE" id="PS50159">
    <property type="entry name" value="RIBOSOMAL_S13_2"/>
    <property type="match status" value="1"/>
</dbReference>
<keyword evidence="2 7" id="KW-0699">rRNA-binding</keyword>
<dbReference type="NCBIfam" id="TIGR03631">
    <property type="entry name" value="uS13_bact"/>
    <property type="match status" value="1"/>
</dbReference>
<comment type="subunit">
    <text evidence="7">Part of the 30S ribosomal subunit. Forms a loose heterodimer with protein S19. Forms two bridges to the 50S subunit in the 70S ribosome.</text>
</comment>
<evidence type="ECO:0000256" key="4">
    <source>
        <dbReference type="ARBA" id="ARBA00022980"/>
    </source>
</evidence>
<dbReference type="InterPro" id="IPR027437">
    <property type="entry name" value="Rbsml_uS13_C"/>
</dbReference>